<dbReference type="EMBL" id="BMAO01031891">
    <property type="protein sequence ID" value="GFQ78348.1"/>
    <property type="molecule type" value="Genomic_DNA"/>
</dbReference>
<organism evidence="2 3">
    <name type="scientific">Trichonephila clavata</name>
    <name type="common">Joro spider</name>
    <name type="synonym">Nephila clavata</name>
    <dbReference type="NCBI Taxonomy" id="2740835"/>
    <lineage>
        <taxon>Eukaryota</taxon>
        <taxon>Metazoa</taxon>
        <taxon>Ecdysozoa</taxon>
        <taxon>Arthropoda</taxon>
        <taxon>Chelicerata</taxon>
        <taxon>Arachnida</taxon>
        <taxon>Araneae</taxon>
        <taxon>Araneomorphae</taxon>
        <taxon>Entelegynae</taxon>
        <taxon>Araneoidea</taxon>
        <taxon>Nephilidae</taxon>
        <taxon>Trichonephila</taxon>
    </lineage>
</organism>
<accession>A0A8X6KPU7</accession>
<evidence type="ECO:0000313" key="2">
    <source>
        <dbReference type="EMBL" id="GFQ78348.1"/>
    </source>
</evidence>
<sequence length="89" mass="9606">MEGPNGSHTEASLPGPFVCRAVGSSAHNLCPVEAFSHGKLLLKDDTRKQIADHRRSCTGISQEGSHQGEQEQAHLELRNQLGKNKTTSS</sequence>
<evidence type="ECO:0000256" key="1">
    <source>
        <dbReference type="SAM" id="MobiDB-lite"/>
    </source>
</evidence>
<evidence type="ECO:0000313" key="3">
    <source>
        <dbReference type="Proteomes" id="UP000887116"/>
    </source>
</evidence>
<dbReference type="Proteomes" id="UP000887116">
    <property type="component" value="Unassembled WGS sequence"/>
</dbReference>
<feature type="region of interest" description="Disordered" evidence="1">
    <location>
        <begin position="59"/>
        <end position="89"/>
    </location>
</feature>
<name>A0A8X6KPU7_TRICU</name>
<protein>
    <submittedName>
        <fullName evidence="2">Uncharacterized protein</fullName>
    </submittedName>
</protein>
<feature type="compositionally biased region" description="Basic and acidic residues" evidence="1">
    <location>
        <begin position="66"/>
        <end position="77"/>
    </location>
</feature>
<dbReference type="AlphaFoldDB" id="A0A8X6KPU7"/>
<proteinExistence type="predicted"/>
<keyword evidence="3" id="KW-1185">Reference proteome</keyword>
<comment type="caution">
    <text evidence="2">The sequence shown here is derived from an EMBL/GenBank/DDBJ whole genome shotgun (WGS) entry which is preliminary data.</text>
</comment>
<gene>
    <name evidence="2" type="ORF">TNCT_690951</name>
</gene>
<reference evidence="2" key="1">
    <citation type="submission" date="2020-07" db="EMBL/GenBank/DDBJ databases">
        <title>Multicomponent nature underlies the extraordinary mechanical properties of spider dragline silk.</title>
        <authorList>
            <person name="Kono N."/>
            <person name="Nakamura H."/>
            <person name="Mori M."/>
            <person name="Yoshida Y."/>
            <person name="Ohtoshi R."/>
            <person name="Malay A.D."/>
            <person name="Moran D.A.P."/>
            <person name="Tomita M."/>
            <person name="Numata K."/>
            <person name="Arakawa K."/>
        </authorList>
    </citation>
    <scope>NUCLEOTIDE SEQUENCE</scope>
</reference>